<organism evidence="1 2">
    <name type="scientific">Proteiniphilum acetatigenes</name>
    <dbReference type="NCBI Taxonomy" id="294710"/>
    <lineage>
        <taxon>Bacteria</taxon>
        <taxon>Pseudomonadati</taxon>
        <taxon>Bacteroidota</taxon>
        <taxon>Bacteroidia</taxon>
        <taxon>Bacteroidales</taxon>
        <taxon>Dysgonomonadaceae</taxon>
        <taxon>Proteiniphilum</taxon>
    </lineage>
</organism>
<accession>A0A117LYQ1</accession>
<dbReference type="Proteomes" id="UP000053860">
    <property type="component" value="Unassembled WGS sequence"/>
</dbReference>
<protein>
    <recommendedName>
        <fullName evidence="3">Lipoprotein</fullName>
    </recommendedName>
</protein>
<dbReference type="AlphaFoldDB" id="A0A117LYQ1"/>
<feature type="non-terminal residue" evidence="1">
    <location>
        <position position="339"/>
    </location>
</feature>
<evidence type="ECO:0000313" key="2">
    <source>
        <dbReference type="Proteomes" id="UP000053860"/>
    </source>
</evidence>
<reference evidence="2" key="1">
    <citation type="journal article" date="2015" name="MBio">
        <title>Genome-Resolved Metagenomic Analysis Reveals Roles for Candidate Phyla and Other Microbial Community Members in Biogeochemical Transformations in Oil Reservoirs.</title>
        <authorList>
            <person name="Hu P."/>
            <person name="Tom L."/>
            <person name="Singh A."/>
            <person name="Thomas B.C."/>
            <person name="Baker B.J."/>
            <person name="Piceno Y.M."/>
            <person name="Andersen G.L."/>
            <person name="Banfield J.F."/>
        </authorList>
    </citation>
    <scope>NUCLEOTIDE SEQUENCE [LARGE SCALE GENOMIC DNA]</scope>
</reference>
<name>A0A117LYQ1_9BACT</name>
<evidence type="ECO:0008006" key="3">
    <source>
        <dbReference type="Google" id="ProtNLM"/>
    </source>
</evidence>
<sequence>MKQFGIGNKKFISKQAMQGTFMLFLACCFLSGMQACTNDRWEVNRQTTAAEQPVQFISQSELIAGSSHEQIRSYLHYYSPVIFKQANEYDDNHKGHDWITNFNFDQDNYLANNKENWSDELKKYVNQGEHPDWQIRPTLYSAAIRFYDQSLQTNSIILLYHVYHAKQRYEIHDWERIEIRIDNVHGGPGSGEEINYVVITRHSLHNAREYPDPDLNFMTTSAGKHVMIWQADWDFNPFNPSQGELHFVEESWSDITALDANNATAKVDINNEGKSRFHYIFVDQSDTEATSFWKAQTLQNDNASSLASGKDQYSGVPMSEVKRITYELQDLADIIPTHL</sequence>
<proteinExistence type="predicted"/>
<comment type="caution">
    <text evidence="1">The sequence shown here is derived from an EMBL/GenBank/DDBJ whole genome shotgun (WGS) entry which is preliminary data.</text>
</comment>
<gene>
    <name evidence="1" type="ORF">XD92_1620</name>
</gene>
<evidence type="ECO:0000313" key="1">
    <source>
        <dbReference type="EMBL" id="KUK74681.1"/>
    </source>
</evidence>
<dbReference type="PROSITE" id="PS51257">
    <property type="entry name" value="PROKAR_LIPOPROTEIN"/>
    <property type="match status" value="1"/>
</dbReference>
<dbReference type="EMBL" id="LGGN01000412">
    <property type="protein sequence ID" value="KUK74681.1"/>
    <property type="molecule type" value="Genomic_DNA"/>
</dbReference>